<protein>
    <recommendedName>
        <fullName evidence="9">Large-conductance mechanosensitive channel</fullName>
    </recommendedName>
</protein>
<dbReference type="NCBIfam" id="TIGR00220">
    <property type="entry name" value="mscL"/>
    <property type="match status" value="1"/>
</dbReference>
<evidence type="ECO:0000256" key="6">
    <source>
        <dbReference type="ARBA" id="ARBA00023065"/>
    </source>
</evidence>
<keyword evidence="2 9" id="KW-0813">Transport</keyword>
<dbReference type="SUPFAM" id="SSF81330">
    <property type="entry name" value="Gated mechanosensitive channel"/>
    <property type="match status" value="1"/>
</dbReference>
<dbReference type="InterPro" id="IPR037673">
    <property type="entry name" value="MSC/AndL"/>
</dbReference>
<evidence type="ECO:0000256" key="7">
    <source>
        <dbReference type="ARBA" id="ARBA00023136"/>
    </source>
</evidence>
<dbReference type="HAMAP" id="MF_00115">
    <property type="entry name" value="MscL"/>
    <property type="match status" value="1"/>
</dbReference>
<evidence type="ECO:0000256" key="3">
    <source>
        <dbReference type="ARBA" id="ARBA00022475"/>
    </source>
</evidence>
<accession>A0A3N4GRY0</accession>
<comment type="subcellular location">
    <subcellularLocation>
        <location evidence="9">Cell membrane</location>
        <topology evidence="9">Multi-pass membrane protein</topology>
    </subcellularLocation>
    <subcellularLocation>
        <location evidence="1">Membrane</location>
        <topology evidence="1">Multi-pass membrane protein</topology>
    </subcellularLocation>
</comment>
<organism evidence="11 12">
    <name type="scientific">Gordonia oryzae</name>
    <dbReference type="NCBI Taxonomy" id="2487349"/>
    <lineage>
        <taxon>Bacteria</taxon>
        <taxon>Bacillati</taxon>
        <taxon>Actinomycetota</taxon>
        <taxon>Actinomycetes</taxon>
        <taxon>Mycobacteriales</taxon>
        <taxon>Gordoniaceae</taxon>
        <taxon>Gordonia</taxon>
    </lineage>
</organism>
<dbReference type="Pfam" id="PF01741">
    <property type="entry name" value="MscL"/>
    <property type="match status" value="1"/>
</dbReference>
<evidence type="ECO:0000256" key="8">
    <source>
        <dbReference type="ARBA" id="ARBA00023303"/>
    </source>
</evidence>
<evidence type="ECO:0000256" key="2">
    <source>
        <dbReference type="ARBA" id="ARBA00022448"/>
    </source>
</evidence>
<reference evidence="11 12" key="1">
    <citation type="submission" date="2018-11" db="EMBL/GenBank/DDBJ databases">
        <title>Draft genome sequence of Gordonia sp. RS15-1S isolated from rice stems.</title>
        <authorList>
            <person name="Muangham S."/>
        </authorList>
    </citation>
    <scope>NUCLEOTIDE SEQUENCE [LARGE SCALE GENOMIC DNA]</scope>
    <source>
        <strain evidence="11 12">RS15-1S</strain>
    </source>
</reference>
<proteinExistence type="inferred from homology"/>
<keyword evidence="7 9" id="KW-0472">Membrane</keyword>
<dbReference type="OrthoDB" id="9810350at2"/>
<gene>
    <name evidence="9 11" type="primary">mscL</name>
    <name evidence="11" type="ORF">EF294_03020</name>
</gene>
<evidence type="ECO:0000256" key="10">
    <source>
        <dbReference type="SAM" id="MobiDB-lite"/>
    </source>
</evidence>
<keyword evidence="12" id="KW-1185">Reference proteome</keyword>
<keyword evidence="3 9" id="KW-1003">Cell membrane</keyword>
<feature type="compositionally biased region" description="Pro residues" evidence="10">
    <location>
        <begin position="196"/>
        <end position="214"/>
    </location>
</feature>
<dbReference type="GO" id="GO:0008381">
    <property type="term" value="F:mechanosensitive monoatomic ion channel activity"/>
    <property type="evidence" value="ECO:0007669"/>
    <property type="project" value="UniProtKB-UniRule"/>
</dbReference>
<keyword evidence="5 9" id="KW-1133">Transmembrane helix</keyword>
<name>A0A3N4GRY0_9ACTN</name>
<evidence type="ECO:0000256" key="5">
    <source>
        <dbReference type="ARBA" id="ARBA00022989"/>
    </source>
</evidence>
<feature type="transmembrane region" description="Helical" evidence="9">
    <location>
        <begin position="12"/>
        <end position="34"/>
    </location>
</feature>
<dbReference type="Gene3D" id="1.10.1200.120">
    <property type="entry name" value="Large-conductance mechanosensitive channel, MscL, domain 1"/>
    <property type="match status" value="1"/>
</dbReference>
<dbReference type="InterPro" id="IPR001185">
    <property type="entry name" value="MS_channel"/>
</dbReference>
<feature type="compositionally biased region" description="Pro residues" evidence="10">
    <location>
        <begin position="222"/>
        <end position="245"/>
    </location>
</feature>
<dbReference type="EMBL" id="RKMH01000002">
    <property type="protein sequence ID" value="RPA65729.1"/>
    <property type="molecule type" value="Genomic_DNA"/>
</dbReference>
<sequence>MLKGFKDFILRGNVVELATAVIVGAAFTGIVTAFTTGIINPLLAAIPTGQGDCGSSTAKAGETAVNNPVSVCGLGFKVTDNQATFLDFGGLIAAIINFLIVAAVIYFIIIVPYNKLSSLDKKPDEAEATEISLLTEIRDYLAPEGSRSAAKEQAQSILPPHLSDPSGPPTGIPGGPSERDGSASAVDTTTKRISTPPAPYSDPAPSGPFAPPERPGQGPGTAPYPGPGWPTPSPAPGSYPPPGNYPPAGGAPGNYPPGNYPPPDQQYPGEYPGDYPPDGPGRHSR</sequence>
<keyword evidence="4 9" id="KW-0812">Transmembrane</keyword>
<evidence type="ECO:0000313" key="11">
    <source>
        <dbReference type="EMBL" id="RPA65729.1"/>
    </source>
</evidence>
<keyword evidence="8 9" id="KW-0407">Ion channel</keyword>
<evidence type="ECO:0000256" key="4">
    <source>
        <dbReference type="ARBA" id="ARBA00022692"/>
    </source>
</evidence>
<dbReference type="RefSeq" id="WP_123925506.1">
    <property type="nucleotide sequence ID" value="NZ_JBPSDP010000009.1"/>
</dbReference>
<dbReference type="PANTHER" id="PTHR30266">
    <property type="entry name" value="MECHANOSENSITIVE CHANNEL MSCL"/>
    <property type="match status" value="1"/>
</dbReference>
<feature type="transmembrane region" description="Helical" evidence="9">
    <location>
        <begin position="88"/>
        <end position="113"/>
    </location>
</feature>
<feature type="region of interest" description="Disordered" evidence="10">
    <location>
        <begin position="144"/>
        <end position="285"/>
    </location>
</feature>
<dbReference type="InterPro" id="IPR036019">
    <property type="entry name" value="MscL_channel"/>
</dbReference>
<comment type="function">
    <text evidence="9">Channel that opens in response to stretch forces in the membrane lipid bilayer. May participate in the regulation of osmotic pressure changes within the cell.</text>
</comment>
<evidence type="ECO:0000313" key="12">
    <source>
        <dbReference type="Proteomes" id="UP000267536"/>
    </source>
</evidence>
<dbReference type="GO" id="GO:0005886">
    <property type="term" value="C:plasma membrane"/>
    <property type="evidence" value="ECO:0007669"/>
    <property type="project" value="UniProtKB-SubCell"/>
</dbReference>
<comment type="subunit">
    <text evidence="9">Homopentamer.</text>
</comment>
<keyword evidence="6 9" id="KW-0406">Ion transport</keyword>
<comment type="similarity">
    <text evidence="9">Belongs to the MscL family.</text>
</comment>
<dbReference type="AlphaFoldDB" id="A0A3N4GRY0"/>
<dbReference type="Proteomes" id="UP000267536">
    <property type="component" value="Unassembled WGS sequence"/>
</dbReference>
<dbReference type="PANTHER" id="PTHR30266:SF2">
    <property type="entry name" value="LARGE-CONDUCTANCE MECHANOSENSITIVE CHANNEL"/>
    <property type="match status" value="1"/>
</dbReference>
<feature type="compositionally biased region" description="Pro residues" evidence="10">
    <location>
        <begin position="254"/>
        <end position="265"/>
    </location>
</feature>
<evidence type="ECO:0000256" key="9">
    <source>
        <dbReference type="HAMAP-Rule" id="MF_00115"/>
    </source>
</evidence>
<comment type="caution">
    <text evidence="11">The sequence shown here is derived from an EMBL/GenBank/DDBJ whole genome shotgun (WGS) entry which is preliminary data.</text>
</comment>
<evidence type="ECO:0000256" key="1">
    <source>
        <dbReference type="ARBA" id="ARBA00004141"/>
    </source>
</evidence>